<organism evidence="2 3">
    <name type="scientific">Rhodococcus oxybenzonivorans</name>
    <dbReference type="NCBI Taxonomy" id="1990687"/>
    <lineage>
        <taxon>Bacteria</taxon>
        <taxon>Bacillati</taxon>
        <taxon>Actinomycetota</taxon>
        <taxon>Actinomycetes</taxon>
        <taxon>Mycobacteriales</taxon>
        <taxon>Nocardiaceae</taxon>
        <taxon>Rhodococcus</taxon>
    </lineage>
</organism>
<evidence type="ECO:0000313" key="2">
    <source>
        <dbReference type="EMBL" id="MDV7265767.1"/>
    </source>
</evidence>
<evidence type="ECO:0000313" key="3">
    <source>
        <dbReference type="Proteomes" id="UP001185863"/>
    </source>
</evidence>
<proteinExistence type="predicted"/>
<dbReference type="Gene3D" id="3.10.490.10">
    <property type="entry name" value="Gamma-glutamyl cyclotransferase-like"/>
    <property type="match status" value="1"/>
</dbReference>
<keyword evidence="2" id="KW-0378">Hydrolase</keyword>
<reference evidence="2" key="1">
    <citation type="submission" date="2023-10" db="EMBL/GenBank/DDBJ databases">
        <title>Development of a sustainable strategy for remediation of hydrocarbon-contaminated territories based on the waste exchange concept.</title>
        <authorList>
            <person name="Krivoruchko A."/>
        </authorList>
    </citation>
    <scope>NUCLEOTIDE SEQUENCE</scope>
    <source>
        <strain evidence="2">IEGM 68</strain>
    </source>
</reference>
<dbReference type="Proteomes" id="UP001185863">
    <property type="component" value="Unassembled WGS sequence"/>
</dbReference>
<feature type="domain" description="Allophanate hydrolase C-terminal" evidence="1">
    <location>
        <begin position="1"/>
        <end position="77"/>
    </location>
</feature>
<dbReference type="EMBL" id="JAWLUP010000031">
    <property type="protein sequence ID" value="MDV7265767.1"/>
    <property type="molecule type" value="Genomic_DNA"/>
</dbReference>
<dbReference type="InterPro" id="IPR053844">
    <property type="entry name" value="AH_C"/>
</dbReference>
<dbReference type="Pfam" id="PF21986">
    <property type="entry name" value="AH_C"/>
    <property type="match status" value="1"/>
</dbReference>
<evidence type="ECO:0000259" key="1">
    <source>
        <dbReference type="Pfam" id="PF21986"/>
    </source>
</evidence>
<dbReference type="GO" id="GO:0016787">
    <property type="term" value="F:hydrolase activity"/>
    <property type="evidence" value="ECO:0007669"/>
    <property type="project" value="UniProtKB-KW"/>
</dbReference>
<protein>
    <submittedName>
        <fullName evidence="2">Allophanate hydrolase</fullName>
    </submittedName>
</protein>
<accession>A0AAE4V015</accession>
<comment type="caution">
    <text evidence="2">The sequence shown here is derived from an EMBL/GenBank/DDBJ whole genome shotgun (WGS) entry which is preliminary data.</text>
</comment>
<dbReference type="AlphaFoldDB" id="A0AAE4V015"/>
<gene>
    <name evidence="2" type="ORF">R4315_14635</name>
</gene>
<feature type="non-terminal residue" evidence="2">
    <location>
        <position position="1"/>
    </location>
</feature>
<name>A0AAE4V015_9NOCA</name>
<sequence length="85" mass="8570">PGLVRRGPGAGAPIVGELFRVSPAGLGRFLAALPAPMALTSVELSDGRAVVGFSCTHDAVDGATDITEFGSWVAYLAASRPVSTS</sequence>